<evidence type="ECO:0000256" key="1">
    <source>
        <dbReference type="ARBA" id="ARBA00022679"/>
    </source>
</evidence>
<dbReference type="InParanoid" id="A0A165L1Z4"/>
<dbReference type="PROSITE" id="PS50011">
    <property type="entry name" value="PROTEIN_KINASE_DOM"/>
    <property type="match status" value="1"/>
</dbReference>
<evidence type="ECO:0000256" key="4">
    <source>
        <dbReference type="ARBA" id="ARBA00022840"/>
    </source>
</evidence>
<evidence type="ECO:0000313" key="10">
    <source>
        <dbReference type="Proteomes" id="UP000077266"/>
    </source>
</evidence>
<comment type="similarity">
    <text evidence="5">Belongs to the protein kinase superfamily. Ser/Thr protein kinase family. GCN2 subfamily.</text>
</comment>
<dbReference type="STRING" id="1314781.A0A165L1Z4"/>
<evidence type="ECO:0000256" key="2">
    <source>
        <dbReference type="ARBA" id="ARBA00022741"/>
    </source>
</evidence>
<dbReference type="PANTHER" id="PTHR11042">
    <property type="entry name" value="EUKARYOTIC TRANSLATION INITIATION FACTOR 2-ALPHA KINASE EIF2-ALPHA KINASE -RELATED"/>
    <property type="match status" value="1"/>
</dbReference>
<feature type="region of interest" description="Disordered" evidence="7">
    <location>
        <begin position="165"/>
        <end position="214"/>
    </location>
</feature>
<feature type="compositionally biased region" description="Low complexity" evidence="7">
    <location>
        <begin position="369"/>
        <end position="382"/>
    </location>
</feature>
<feature type="compositionally biased region" description="Low complexity" evidence="7">
    <location>
        <begin position="629"/>
        <end position="640"/>
    </location>
</feature>
<keyword evidence="10" id="KW-1185">Reference proteome</keyword>
<dbReference type="InterPro" id="IPR011009">
    <property type="entry name" value="Kinase-like_dom_sf"/>
</dbReference>
<keyword evidence="1" id="KW-0808">Transferase</keyword>
<feature type="region of interest" description="Disordered" evidence="7">
    <location>
        <begin position="348"/>
        <end position="521"/>
    </location>
</feature>
<accession>A0A165L1Z4</accession>
<dbReference type="AlphaFoldDB" id="A0A165L1Z4"/>
<dbReference type="InterPro" id="IPR000719">
    <property type="entry name" value="Prot_kinase_dom"/>
</dbReference>
<dbReference type="GO" id="GO:0005634">
    <property type="term" value="C:nucleus"/>
    <property type="evidence" value="ECO:0007669"/>
    <property type="project" value="TreeGrafter"/>
</dbReference>
<name>A0A165L1Z4_EXIGL</name>
<feature type="region of interest" description="Disordered" evidence="7">
    <location>
        <begin position="592"/>
        <end position="675"/>
    </location>
</feature>
<keyword evidence="3 9" id="KW-0418">Kinase</keyword>
<dbReference type="Proteomes" id="UP000077266">
    <property type="component" value="Unassembled WGS sequence"/>
</dbReference>
<dbReference type="InterPro" id="IPR050339">
    <property type="entry name" value="CC_SR_Kinase"/>
</dbReference>
<evidence type="ECO:0000313" key="9">
    <source>
        <dbReference type="EMBL" id="KZV97226.1"/>
    </source>
</evidence>
<dbReference type="InterPro" id="IPR017441">
    <property type="entry name" value="Protein_kinase_ATP_BS"/>
</dbReference>
<protein>
    <submittedName>
        <fullName evidence="9">Kinase-like protein</fullName>
    </submittedName>
</protein>
<dbReference type="SMART" id="SM00220">
    <property type="entry name" value="S_TKc"/>
    <property type="match status" value="1"/>
</dbReference>
<dbReference type="PROSITE" id="PS00107">
    <property type="entry name" value="PROTEIN_KINASE_ATP"/>
    <property type="match status" value="1"/>
</dbReference>
<feature type="region of interest" description="Disordered" evidence="7">
    <location>
        <begin position="26"/>
        <end position="74"/>
    </location>
</feature>
<dbReference type="SUPFAM" id="SSF56112">
    <property type="entry name" value="Protein kinase-like (PK-like)"/>
    <property type="match status" value="1"/>
</dbReference>
<dbReference type="OrthoDB" id="5337378at2759"/>
<reference evidence="9 10" key="1">
    <citation type="journal article" date="2016" name="Mol. Biol. Evol.">
        <title>Comparative Genomics of Early-Diverging Mushroom-Forming Fungi Provides Insights into the Origins of Lignocellulose Decay Capabilities.</title>
        <authorList>
            <person name="Nagy L.G."/>
            <person name="Riley R."/>
            <person name="Tritt A."/>
            <person name="Adam C."/>
            <person name="Daum C."/>
            <person name="Floudas D."/>
            <person name="Sun H."/>
            <person name="Yadav J.S."/>
            <person name="Pangilinan J."/>
            <person name="Larsson K.H."/>
            <person name="Matsuura K."/>
            <person name="Barry K."/>
            <person name="Labutti K."/>
            <person name="Kuo R."/>
            <person name="Ohm R.A."/>
            <person name="Bhattacharya S.S."/>
            <person name="Shirouzu T."/>
            <person name="Yoshinaga Y."/>
            <person name="Martin F.M."/>
            <person name="Grigoriev I.V."/>
            <person name="Hibbett D.S."/>
        </authorList>
    </citation>
    <scope>NUCLEOTIDE SEQUENCE [LARGE SCALE GENOMIC DNA]</scope>
    <source>
        <strain evidence="9 10">HHB12029</strain>
    </source>
</reference>
<evidence type="ECO:0000256" key="5">
    <source>
        <dbReference type="ARBA" id="ARBA00037982"/>
    </source>
</evidence>
<sequence>MTVSNNMQTPPPVFRTPLAPLSFRAHRHSNAAQMDCDSDSTSPTARKARVPLTPPAARATSPPPHSSPMAQDPPARQRLAFNRVGLSDYEFDDESDADVENADGICSIKHPQDSPWNKSAAPRLIAPFKTPVPARKRSEEDDLALFFPATAPRPQRVSAPFSTALTRTATKRRLTDSASSRGSFPQPGLKKQAVARSPPAAAPTPSTISRRVPQTPAETNRMLLHQTDSMKRLSLGGFGSDSVFGEGPAAPSSHIPKRRPRRISTTAAKAYPTASVTTTATTTFNTLSRATANIFSSMDETPTIPNFPHHHHQEHSRPSMALSPKQKPQRPNFKTQRVQSTATLLFGGPKIASPASKQRDSSPAPQQPVIPTVSVLPSSPTPQRHAHPHALSLSRPGSPSIVPKKFQPRDSGIGGIPLDGSDTEDENETRDSLRPLSIIVTQTPHSHDTGLVTPGVDPDQSSKWPMLASRERRDVEKLKKERKSVGAPSSPTKKAVPGTPVKRQSAAFARPWMPTSKAAPNTVAVSKISKGKLPRQSLPLSFPNLQQLTADGGGHDDDDEEASPSLRPLVAKRMRASVGGALETAAHARRTSVKFGETGKGRALLSSSSSSDDDEEPVTRAVPQRRRFSSSSSDGSSSDGMVLGTPTKPASKRTSLFKPRASLLDENPEDRPGKFEREYTDVTKLGAGEFGEVLKARRQQDGAMCAIKRSKMFEGVKNRLRLREEAEVLKMLATRGGGHANVLRYVDSWEQDQRLYIDTELCEYGSFARFLSDYGSVRDRLDEARVWKVVADVSEGLRFIHDAGVIHLDLKPANIFVGGDGRLRIGDFGMASVWPRAPGESDGFEREGDREYMAPEVLQGVYGPAADVFSLGMVVLETASNIIVPDMGDPWRRLREDDFSGVDLSTVSAALVSLIRQMMRRAPGERPDMDAVCAHYVVRRAREAMDRRKGAAAAGILDASPLASEPEGFLEELLSGFTDC</sequence>
<feature type="region of interest" description="Disordered" evidence="7">
    <location>
        <begin position="545"/>
        <end position="570"/>
    </location>
</feature>
<dbReference type="PROSITE" id="PS00108">
    <property type="entry name" value="PROTEIN_KINASE_ST"/>
    <property type="match status" value="1"/>
</dbReference>
<dbReference type="Pfam" id="PF00069">
    <property type="entry name" value="Pkinase"/>
    <property type="match status" value="1"/>
</dbReference>
<dbReference type="Gene3D" id="1.10.510.10">
    <property type="entry name" value="Transferase(Phosphotransferase) domain 1"/>
    <property type="match status" value="1"/>
</dbReference>
<proteinExistence type="inferred from homology"/>
<dbReference type="GO" id="GO:0004672">
    <property type="term" value="F:protein kinase activity"/>
    <property type="evidence" value="ECO:0007669"/>
    <property type="project" value="InterPro"/>
</dbReference>
<dbReference type="InterPro" id="IPR008271">
    <property type="entry name" value="Ser/Thr_kinase_AS"/>
</dbReference>
<gene>
    <name evidence="9" type="ORF">EXIGLDRAFT_642479</name>
</gene>
<keyword evidence="2 6" id="KW-0547">Nucleotide-binding</keyword>
<keyword evidence="4 6" id="KW-0067">ATP-binding</keyword>
<dbReference type="GO" id="GO:0005737">
    <property type="term" value="C:cytoplasm"/>
    <property type="evidence" value="ECO:0007669"/>
    <property type="project" value="TreeGrafter"/>
</dbReference>
<evidence type="ECO:0000256" key="3">
    <source>
        <dbReference type="ARBA" id="ARBA00022777"/>
    </source>
</evidence>
<evidence type="ECO:0000259" key="8">
    <source>
        <dbReference type="PROSITE" id="PS50011"/>
    </source>
</evidence>
<feature type="compositionally biased region" description="Basic and acidic residues" evidence="7">
    <location>
        <begin position="469"/>
        <end position="479"/>
    </location>
</feature>
<feature type="region of interest" description="Disordered" evidence="7">
    <location>
        <begin position="298"/>
        <end position="336"/>
    </location>
</feature>
<feature type="region of interest" description="Disordered" evidence="7">
    <location>
        <begin position="244"/>
        <end position="275"/>
    </location>
</feature>
<feature type="domain" description="Protein kinase" evidence="8">
    <location>
        <begin position="679"/>
        <end position="938"/>
    </location>
</feature>
<dbReference type="EMBL" id="KV425933">
    <property type="protein sequence ID" value="KZV97226.1"/>
    <property type="molecule type" value="Genomic_DNA"/>
</dbReference>
<evidence type="ECO:0000256" key="6">
    <source>
        <dbReference type="PROSITE-ProRule" id="PRU10141"/>
    </source>
</evidence>
<dbReference type="Gene3D" id="3.30.200.20">
    <property type="entry name" value="Phosphorylase Kinase, domain 1"/>
    <property type="match status" value="1"/>
</dbReference>
<organism evidence="9 10">
    <name type="scientific">Exidia glandulosa HHB12029</name>
    <dbReference type="NCBI Taxonomy" id="1314781"/>
    <lineage>
        <taxon>Eukaryota</taxon>
        <taxon>Fungi</taxon>
        <taxon>Dikarya</taxon>
        <taxon>Basidiomycota</taxon>
        <taxon>Agaricomycotina</taxon>
        <taxon>Agaricomycetes</taxon>
        <taxon>Auriculariales</taxon>
        <taxon>Exidiaceae</taxon>
        <taxon>Exidia</taxon>
    </lineage>
</organism>
<evidence type="ECO:0000256" key="7">
    <source>
        <dbReference type="SAM" id="MobiDB-lite"/>
    </source>
</evidence>
<dbReference type="GO" id="GO:0005524">
    <property type="term" value="F:ATP binding"/>
    <property type="evidence" value="ECO:0007669"/>
    <property type="project" value="UniProtKB-UniRule"/>
</dbReference>
<feature type="binding site" evidence="6">
    <location>
        <position position="708"/>
    </location>
    <ligand>
        <name>ATP</name>
        <dbReference type="ChEBI" id="CHEBI:30616"/>
    </ligand>
</feature>
<feature type="compositionally biased region" description="Low complexity" evidence="7">
    <location>
        <begin position="195"/>
        <end position="207"/>
    </location>
</feature>